<keyword evidence="2" id="KW-1015">Disulfide bond</keyword>
<dbReference type="EMBL" id="PFCN01000006">
    <property type="protein sequence ID" value="PIR70651.1"/>
    <property type="molecule type" value="Genomic_DNA"/>
</dbReference>
<name>A0A2H0TGJ4_9BACT</name>
<dbReference type="AlphaFoldDB" id="A0A2H0TGJ4"/>
<dbReference type="InterPro" id="IPR013320">
    <property type="entry name" value="ConA-like_dom_sf"/>
</dbReference>
<evidence type="ECO:0000256" key="3">
    <source>
        <dbReference type="SAM" id="MobiDB-lite"/>
    </source>
</evidence>
<protein>
    <recommendedName>
        <fullName evidence="4">LamG-like jellyroll fold domain-containing protein</fullName>
    </recommendedName>
</protein>
<reference evidence="6" key="1">
    <citation type="submission" date="2017-09" db="EMBL/GenBank/DDBJ databases">
        <title>Depth-based differentiation of microbial function through sediment-hosted aquifers and enrichment of novel symbionts in the deep terrestrial subsurface.</title>
        <authorList>
            <person name="Probst A.J."/>
            <person name="Ladd B."/>
            <person name="Jarett J.K."/>
            <person name="Geller-Mcgrath D.E."/>
            <person name="Sieber C.M.K."/>
            <person name="Emerson J.B."/>
            <person name="Anantharaman K."/>
            <person name="Thomas B.C."/>
            <person name="Malmstrom R."/>
            <person name="Stieglmeier M."/>
            <person name="Klingl A."/>
            <person name="Woyke T."/>
            <person name="Ryan C.M."/>
            <person name="Banfield J.F."/>
        </authorList>
    </citation>
    <scope>NUCLEOTIDE SEQUENCE [LARGE SCALE GENOMIC DNA]</scope>
</reference>
<dbReference type="Pfam" id="PF13385">
    <property type="entry name" value="Laminin_G_3"/>
    <property type="match status" value="1"/>
</dbReference>
<organism evidence="5 6">
    <name type="scientific">Candidatus Niyogibacteria bacterium CG10_big_fil_rev_8_21_14_0_10_42_19</name>
    <dbReference type="NCBI Taxonomy" id="1974725"/>
    <lineage>
        <taxon>Bacteria</taxon>
        <taxon>Candidatus Niyogiibacteriota</taxon>
    </lineage>
</organism>
<dbReference type="SMART" id="SM00560">
    <property type="entry name" value="LamGL"/>
    <property type="match status" value="1"/>
</dbReference>
<gene>
    <name evidence="5" type="ORF">COU46_00365</name>
</gene>
<evidence type="ECO:0000313" key="6">
    <source>
        <dbReference type="Proteomes" id="UP000229383"/>
    </source>
</evidence>
<accession>A0A2H0TGJ4</accession>
<feature type="compositionally biased region" description="Low complexity" evidence="3">
    <location>
        <begin position="1"/>
        <end position="16"/>
    </location>
</feature>
<keyword evidence="1" id="KW-0732">Signal</keyword>
<evidence type="ECO:0000313" key="5">
    <source>
        <dbReference type="EMBL" id="PIR70651.1"/>
    </source>
</evidence>
<evidence type="ECO:0000256" key="2">
    <source>
        <dbReference type="ARBA" id="ARBA00023157"/>
    </source>
</evidence>
<dbReference type="SUPFAM" id="SSF49899">
    <property type="entry name" value="Concanavalin A-like lectins/glucanases"/>
    <property type="match status" value="1"/>
</dbReference>
<sequence length="203" mass="21551">MDETSGTTAADSSDSGNTGTLINGPVWTTGKIDGALNFDGTNDNVSLGNPSALQITGDQTIAIWLKPNSFSARRNPYAKAYGGEGTITQEIDGVLNYYYGTGGGNTTPYQGFSNNSPLTLNQWSHVVIVRDLTNMTLRWYKNGIETNQVAASYSSATASSLNAYIGQGYVSNYSGLIDEVRIYNTALSASEVQDLYNAGAPAD</sequence>
<proteinExistence type="predicted"/>
<evidence type="ECO:0000256" key="1">
    <source>
        <dbReference type="ARBA" id="ARBA00022729"/>
    </source>
</evidence>
<dbReference type="Proteomes" id="UP000229383">
    <property type="component" value="Unassembled WGS sequence"/>
</dbReference>
<dbReference type="InterPro" id="IPR006558">
    <property type="entry name" value="LamG-like"/>
</dbReference>
<feature type="region of interest" description="Disordered" evidence="3">
    <location>
        <begin position="1"/>
        <end position="24"/>
    </location>
</feature>
<feature type="domain" description="LamG-like jellyroll fold" evidence="4">
    <location>
        <begin position="57"/>
        <end position="190"/>
    </location>
</feature>
<comment type="caution">
    <text evidence="5">The sequence shown here is derived from an EMBL/GenBank/DDBJ whole genome shotgun (WGS) entry which is preliminary data.</text>
</comment>
<dbReference type="Gene3D" id="2.60.120.200">
    <property type="match status" value="1"/>
</dbReference>
<evidence type="ECO:0000259" key="4">
    <source>
        <dbReference type="SMART" id="SM00560"/>
    </source>
</evidence>
<feature type="non-terminal residue" evidence="5">
    <location>
        <position position="203"/>
    </location>
</feature>